<feature type="region of interest" description="Disordered" evidence="1">
    <location>
        <begin position="1008"/>
        <end position="1057"/>
    </location>
</feature>
<feature type="region of interest" description="Disordered" evidence="1">
    <location>
        <begin position="1091"/>
        <end position="1265"/>
    </location>
</feature>
<comment type="caution">
    <text evidence="3">The sequence shown here is derived from an EMBL/GenBank/DDBJ whole genome shotgun (WGS) entry which is preliminary data.</text>
</comment>
<keyword evidence="2 3" id="KW-0812">Transmembrane</keyword>
<sequence length="1265" mass="138181">MEATQGCGVVAQAATPRRHQKSFPLRCLVLALTLFPILAPLICSEWITSSVHLISNFLARPPVHFASAISAGRDPEETGDAAASPASEDRLKRFLNRFPLSASTKQTSPESAPAPPSRTPSPCQERGNGSPQSACSQEARETKFLAGLWIDSDSPLRRQMCESLNADAKLAKQFVLLALLMVRFSDDADAHKGRVFDPQASVQLAYITELLHRLLVDAHAQPSRRSGFLWQNAEPCQINAIAGKEITLVAVRLFKAIQKTRVLHAEAEDLSTLAPDSGNKDASLPAFLQYWTKRYTPAKKKANEEKKKTGKVEEGEWRGSAKSFKSEGLWPTLRATTPRAERGRDGEARWSGDSNAEKFRVGEDDFAYHHFLVRLMEEEPLDSAMWVTQDILKFAQKTRMQLRPGETLPELINHATSLWSSYLVARRLQAGDTLETTLEDWRVGPAMVPTTTGAFQDAGLAVSDALREPIMDEPVCGHIFLLLDGFRSSPLATLFTEGSTTAAQLERFRQYLLSVLMGEIEKAVDQLAEDLRLVRGASGRRSAKGGKKAAIEGAPEGAAAGNEGEAEAFFRTPEARLRVTRKQLPITRLAGYVVKLGSGVFVSGVVGEGNSYEANQRLLQAMTSDSMLVEIQFFNEGTRSLKNVANPLVSLPEQPLVPSERGSHTETRNLRNGVEDERDEAANILRDTDALLSEPDWTTGDPEAVIPVGTVMKALKRHINAARGALPIWLFRRSFVIYSTIEPGDVVDPLADSTPAPFASDHDIHFFVYVPISNYSANVGEKLRKSFLLMAQSAALGATHGLSGVGPAVDDSRIKELGTAKLTDDGQALKLKTFGIGLDDNQRTNVQKFIQKDMVLIHYKIKGLATLRSSLAPGEEWRLVRAEKIFGRILKHCRNLLEVPYAVVVKKQPQVETRQTKKVPEVEGGLPTWVLAVAVVCTALPLLIFMCCLQFHKRLPFPWWVTCICSSRPPWEAAREDQDVQSVSRSRCATQNDLCGLYDLPSISDRDSGTDVGAGGLQQTSGAGTSRQPKWSPKDSVGSRLTSRSGVNSPPVHAGPSAWSYGGSPLGGGSASSRNLCMSVTRGGWHDATARWIGPQQGERCSCTPRASGPRQRSTPRDGDARDTETSDRMRRRQSRDELRCAESRGDTKYAGTGRSKDSDSRDQRSYADGRDGRSSEADKTTERGRAGDDSAHAETVKRTFRVSHDRDNVDQTRPIAKGAGQETLAHAGELAGAKAPDSGTGSRASSSDLTSPVRGVSREHMQGV</sequence>
<dbReference type="OrthoDB" id="331261at2759"/>
<evidence type="ECO:0000256" key="1">
    <source>
        <dbReference type="SAM" id="MobiDB-lite"/>
    </source>
</evidence>
<name>A0A086JAA9_TOXGO</name>
<organism evidence="3 4">
    <name type="scientific">Toxoplasma gondii p89</name>
    <dbReference type="NCBI Taxonomy" id="943119"/>
    <lineage>
        <taxon>Eukaryota</taxon>
        <taxon>Sar</taxon>
        <taxon>Alveolata</taxon>
        <taxon>Apicomplexa</taxon>
        <taxon>Conoidasida</taxon>
        <taxon>Coccidia</taxon>
        <taxon>Eucoccidiorida</taxon>
        <taxon>Eimeriorina</taxon>
        <taxon>Sarcocystidae</taxon>
        <taxon>Toxoplasma</taxon>
    </lineage>
</organism>
<protein>
    <submittedName>
        <fullName evidence="3">Putative transmembrane protein</fullName>
    </submittedName>
</protein>
<dbReference type="AlphaFoldDB" id="A0A086JAA9"/>
<feature type="compositionally biased region" description="Basic and acidic residues" evidence="1">
    <location>
        <begin position="1115"/>
        <end position="1148"/>
    </location>
</feature>
<feature type="transmembrane region" description="Helical" evidence="2">
    <location>
        <begin position="27"/>
        <end position="47"/>
    </location>
</feature>
<evidence type="ECO:0000313" key="3">
    <source>
        <dbReference type="EMBL" id="KFG29077.1"/>
    </source>
</evidence>
<dbReference type="Proteomes" id="UP000028828">
    <property type="component" value="Unassembled WGS sequence"/>
</dbReference>
<evidence type="ECO:0000256" key="2">
    <source>
        <dbReference type="SAM" id="Phobius"/>
    </source>
</evidence>
<dbReference type="EMBL" id="AEYI02002233">
    <property type="protein sequence ID" value="KFG29077.1"/>
    <property type="molecule type" value="Genomic_DNA"/>
</dbReference>
<dbReference type="VEuPathDB" id="ToxoDB:TGP89_251770"/>
<feature type="region of interest" description="Disordered" evidence="1">
    <location>
        <begin position="102"/>
        <end position="137"/>
    </location>
</feature>
<feature type="region of interest" description="Disordered" evidence="1">
    <location>
        <begin position="544"/>
        <end position="563"/>
    </location>
</feature>
<keyword evidence="2" id="KW-0472">Membrane</keyword>
<feature type="compositionally biased region" description="Basic and acidic residues" evidence="1">
    <location>
        <begin position="1155"/>
        <end position="1211"/>
    </location>
</feature>
<feature type="compositionally biased region" description="Polar residues" evidence="1">
    <location>
        <begin position="1240"/>
        <end position="1251"/>
    </location>
</feature>
<evidence type="ECO:0000313" key="4">
    <source>
        <dbReference type="Proteomes" id="UP000028828"/>
    </source>
</evidence>
<proteinExistence type="predicted"/>
<feature type="compositionally biased region" description="Low complexity" evidence="1">
    <location>
        <begin position="551"/>
        <end position="563"/>
    </location>
</feature>
<gene>
    <name evidence="3" type="ORF">TGP89_251770</name>
</gene>
<keyword evidence="2" id="KW-1133">Transmembrane helix</keyword>
<feature type="compositionally biased region" description="Polar residues" evidence="1">
    <location>
        <begin position="127"/>
        <end position="136"/>
    </location>
</feature>
<feature type="compositionally biased region" description="Polar residues" evidence="1">
    <location>
        <begin position="1017"/>
        <end position="1029"/>
    </location>
</feature>
<reference evidence="3 4" key="1">
    <citation type="submission" date="2014-03" db="EMBL/GenBank/DDBJ databases">
        <authorList>
            <person name="Sibley D."/>
            <person name="Venepally P."/>
            <person name="Karamycheva S."/>
            <person name="Hadjithomas M."/>
            <person name="Khan A."/>
            <person name="Brunk B."/>
            <person name="Roos D."/>
            <person name="Caler E."/>
            <person name="Lorenzi H."/>
        </authorList>
    </citation>
    <scope>NUCLEOTIDE SEQUENCE [LARGE SCALE GENOMIC DNA]</scope>
    <source>
        <strain evidence="4">p89</strain>
    </source>
</reference>
<accession>A0A086JAA9</accession>
<feature type="compositionally biased region" description="Polar residues" evidence="1">
    <location>
        <begin position="1039"/>
        <end position="1048"/>
    </location>
</feature>